<dbReference type="Pfam" id="PF01554">
    <property type="entry name" value="MatE"/>
    <property type="match status" value="2"/>
</dbReference>
<dbReference type="Proteomes" id="UP000236630">
    <property type="component" value="Unassembled WGS sequence"/>
</dbReference>
<feature type="transmembrane region" description="Helical" evidence="7">
    <location>
        <begin position="346"/>
        <end position="369"/>
    </location>
</feature>
<dbReference type="GO" id="GO:0015297">
    <property type="term" value="F:antiporter activity"/>
    <property type="evidence" value="ECO:0007669"/>
    <property type="project" value="InterPro"/>
</dbReference>
<feature type="transmembrane region" description="Helical" evidence="7">
    <location>
        <begin position="94"/>
        <end position="118"/>
    </location>
</feature>
<gene>
    <name evidence="9" type="ORF">CUMW_137970</name>
</gene>
<evidence type="ECO:0000256" key="8">
    <source>
        <dbReference type="SAM" id="MobiDB-lite"/>
    </source>
</evidence>
<feature type="transmembrane region" description="Helical" evidence="7">
    <location>
        <begin position="441"/>
        <end position="468"/>
    </location>
</feature>
<feature type="region of interest" description="Disordered" evidence="8">
    <location>
        <begin position="1"/>
        <end position="32"/>
    </location>
</feature>
<evidence type="ECO:0000256" key="2">
    <source>
        <dbReference type="ARBA" id="ARBA00010199"/>
    </source>
</evidence>
<keyword evidence="4 7" id="KW-0812">Transmembrane</keyword>
<dbReference type="PANTHER" id="PTHR11206">
    <property type="entry name" value="MULTIDRUG RESISTANCE PROTEIN"/>
    <property type="match status" value="1"/>
</dbReference>
<feature type="transmembrane region" description="Helical" evidence="7">
    <location>
        <begin position="197"/>
        <end position="216"/>
    </location>
</feature>
<evidence type="ECO:0000256" key="6">
    <source>
        <dbReference type="ARBA" id="ARBA00023136"/>
    </source>
</evidence>
<keyword evidence="6 7" id="KW-0472">Membrane</keyword>
<keyword evidence="3" id="KW-0813">Transport</keyword>
<evidence type="ECO:0000313" key="9">
    <source>
        <dbReference type="EMBL" id="GAY51917.1"/>
    </source>
</evidence>
<feature type="transmembrane region" description="Helical" evidence="7">
    <location>
        <begin position="49"/>
        <end position="74"/>
    </location>
</feature>
<dbReference type="NCBIfam" id="TIGR00797">
    <property type="entry name" value="matE"/>
    <property type="match status" value="1"/>
</dbReference>
<sequence length="535" mass="59089">MEETEEETAALMAEKRQKFEIETKTREQDDDLGSHKNFRERIWNESKKIWEIAGPVILASGSEFSITFVTAAFVGHLGEVEFAAVSVVQNVIEGFVYGIMLGMGSALETLSGQAVGAGRFDMLGIYLQRSFVVTGATALCLMPFYIFATPFLKLLSQDKEISELAGKYSKWIVPQLFAYAINSPIQKFLQSQSRVWVMTMISMAALIFHVFLNWILVAKLNYGIVGAAIAGDISLWLMVVGLVVYVTSGCFPDAWTGFSLRAFKSLASFVKLSLASAVMLCLELWYYTAVILMVGWLNNPEIAVDAISICMNLQQWTLMISLGFHTAISVRVSNELGAGHPKAAKFSIAVSVITSAAFGILFTLLVLAFENQFPKLFTDKPILIRETSKLAYFLAATIFLNSIQAVLLGNCYYARQILSLSISVQKNLAQDLRLKSYLRKIFNIAGVAVGAGWQFLVALISIACYYVFGLPVGALLGYGFKLGINGIWSGLLLGCLFQTTVLVIRMLQTNWQKEALEAEDRLKTMEGPPDPQLLE</sequence>
<evidence type="ECO:0000256" key="7">
    <source>
        <dbReference type="RuleBase" id="RU004914"/>
    </source>
</evidence>
<reference evidence="9 10" key="1">
    <citation type="journal article" date="2017" name="Front. Genet.">
        <title>Draft sequencing of the heterozygous diploid genome of Satsuma (Citrus unshiu Marc.) using a hybrid assembly approach.</title>
        <authorList>
            <person name="Shimizu T."/>
            <person name="Tanizawa Y."/>
            <person name="Mochizuki T."/>
            <person name="Nagasaki H."/>
            <person name="Yoshioka T."/>
            <person name="Toyoda A."/>
            <person name="Fujiyama A."/>
            <person name="Kaminuma E."/>
            <person name="Nakamura Y."/>
        </authorList>
    </citation>
    <scope>NUCLEOTIDE SEQUENCE [LARGE SCALE GENOMIC DNA]</scope>
    <source>
        <strain evidence="10">cv. Miyagawa wase</strain>
    </source>
</reference>
<comment type="caution">
    <text evidence="9">The sequence shown here is derived from an EMBL/GenBank/DDBJ whole genome shotgun (WGS) entry which is preliminary data.</text>
</comment>
<dbReference type="GO" id="GO:0016020">
    <property type="term" value="C:membrane"/>
    <property type="evidence" value="ECO:0007669"/>
    <property type="project" value="UniProtKB-SubCell"/>
</dbReference>
<evidence type="ECO:0000256" key="5">
    <source>
        <dbReference type="ARBA" id="ARBA00022989"/>
    </source>
</evidence>
<feature type="transmembrane region" description="Helical" evidence="7">
    <location>
        <begin position="389"/>
        <end position="413"/>
    </location>
</feature>
<feature type="compositionally biased region" description="Basic and acidic residues" evidence="8">
    <location>
        <begin position="13"/>
        <end position="32"/>
    </location>
</feature>
<evidence type="ECO:0000256" key="3">
    <source>
        <dbReference type="ARBA" id="ARBA00022448"/>
    </source>
</evidence>
<dbReference type="InterPro" id="IPR045069">
    <property type="entry name" value="MATE_euk"/>
</dbReference>
<evidence type="ECO:0000256" key="1">
    <source>
        <dbReference type="ARBA" id="ARBA00004141"/>
    </source>
</evidence>
<dbReference type="CDD" id="cd13132">
    <property type="entry name" value="MATE_eukaryotic"/>
    <property type="match status" value="1"/>
</dbReference>
<dbReference type="InterPro" id="IPR002528">
    <property type="entry name" value="MATE_fam"/>
</dbReference>
<dbReference type="GO" id="GO:0042910">
    <property type="term" value="F:xenobiotic transmembrane transporter activity"/>
    <property type="evidence" value="ECO:0007669"/>
    <property type="project" value="InterPro"/>
</dbReference>
<organism evidence="9 10">
    <name type="scientific">Citrus unshiu</name>
    <name type="common">Satsuma mandarin</name>
    <name type="synonym">Citrus nobilis var. unshiu</name>
    <dbReference type="NCBI Taxonomy" id="55188"/>
    <lineage>
        <taxon>Eukaryota</taxon>
        <taxon>Viridiplantae</taxon>
        <taxon>Streptophyta</taxon>
        <taxon>Embryophyta</taxon>
        <taxon>Tracheophyta</taxon>
        <taxon>Spermatophyta</taxon>
        <taxon>Magnoliopsida</taxon>
        <taxon>eudicotyledons</taxon>
        <taxon>Gunneridae</taxon>
        <taxon>Pentapetalae</taxon>
        <taxon>rosids</taxon>
        <taxon>malvids</taxon>
        <taxon>Sapindales</taxon>
        <taxon>Rutaceae</taxon>
        <taxon>Aurantioideae</taxon>
        <taxon>Citrus</taxon>
    </lineage>
</organism>
<dbReference type="AlphaFoldDB" id="A0A2H5PHS2"/>
<name>A0A2H5PHS2_CITUN</name>
<keyword evidence="5 7" id="KW-1133">Transmembrane helix</keyword>
<proteinExistence type="inferred from homology"/>
<evidence type="ECO:0000313" key="10">
    <source>
        <dbReference type="Proteomes" id="UP000236630"/>
    </source>
</evidence>
<dbReference type="EMBL" id="BDQV01000075">
    <property type="protein sequence ID" value="GAY51917.1"/>
    <property type="molecule type" value="Genomic_DNA"/>
</dbReference>
<feature type="transmembrane region" description="Helical" evidence="7">
    <location>
        <begin position="488"/>
        <end position="507"/>
    </location>
</feature>
<dbReference type="STRING" id="55188.A0A2H5PHS2"/>
<comment type="subcellular location">
    <subcellularLocation>
        <location evidence="1">Membrane</location>
        <topology evidence="1">Multi-pass membrane protein</topology>
    </subcellularLocation>
</comment>
<dbReference type="GO" id="GO:1990961">
    <property type="term" value="P:xenobiotic detoxification by transmembrane export across the plasma membrane"/>
    <property type="evidence" value="ECO:0007669"/>
    <property type="project" value="InterPro"/>
</dbReference>
<keyword evidence="10" id="KW-1185">Reference proteome</keyword>
<accession>A0A2H5PHS2</accession>
<evidence type="ECO:0000256" key="4">
    <source>
        <dbReference type="ARBA" id="ARBA00022692"/>
    </source>
</evidence>
<feature type="transmembrane region" description="Helical" evidence="7">
    <location>
        <begin position="272"/>
        <end position="296"/>
    </location>
</feature>
<comment type="similarity">
    <text evidence="2 7">Belongs to the multi antimicrobial extrusion (MATE) (TC 2.A.66.1) family.</text>
</comment>
<feature type="transmembrane region" description="Helical" evidence="7">
    <location>
        <begin position="222"/>
        <end position="251"/>
    </location>
</feature>
<feature type="transmembrane region" description="Helical" evidence="7">
    <location>
        <begin position="130"/>
        <end position="148"/>
    </location>
</feature>
<protein>
    <recommendedName>
        <fullName evidence="7">Protein DETOXIFICATION</fullName>
    </recommendedName>
    <alternativeName>
        <fullName evidence="7">Multidrug and toxic compound extrusion protein</fullName>
    </alternativeName>
</protein>